<sequence>MTESTENPRWLTVANAARELEISSLSLYRAIREGEFPAMRVGRRIFVPAGALEGLAAEALKRGVLIDAKDWRELLALG</sequence>
<name>A0ABP4BFS9_9ACTN</name>
<dbReference type="Proteomes" id="UP001500542">
    <property type="component" value="Unassembled WGS sequence"/>
</dbReference>
<dbReference type="NCBIfam" id="TIGR01764">
    <property type="entry name" value="excise"/>
    <property type="match status" value="1"/>
</dbReference>
<protein>
    <recommendedName>
        <fullName evidence="1">Helix-turn-helix domain-containing protein</fullName>
    </recommendedName>
</protein>
<dbReference type="InterPro" id="IPR041657">
    <property type="entry name" value="HTH_17"/>
</dbReference>
<evidence type="ECO:0000259" key="1">
    <source>
        <dbReference type="Pfam" id="PF12728"/>
    </source>
</evidence>
<gene>
    <name evidence="2" type="ORF">GCM10009554_46610</name>
</gene>
<feature type="domain" description="Helix-turn-helix" evidence="1">
    <location>
        <begin position="10"/>
        <end position="54"/>
    </location>
</feature>
<dbReference type="InterPro" id="IPR010093">
    <property type="entry name" value="SinI_DNA-bd"/>
</dbReference>
<proteinExistence type="predicted"/>
<organism evidence="2 3">
    <name type="scientific">Kribbella koreensis</name>
    <dbReference type="NCBI Taxonomy" id="57909"/>
    <lineage>
        <taxon>Bacteria</taxon>
        <taxon>Bacillati</taxon>
        <taxon>Actinomycetota</taxon>
        <taxon>Actinomycetes</taxon>
        <taxon>Propionibacteriales</taxon>
        <taxon>Kribbellaceae</taxon>
        <taxon>Kribbella</taxon>
    </lineage>
</organism>
<dbReference type="Pfam" id="PF12728">
    <property type="entry name" value="HTH_17"/>
    <property type="match status" value="1"/>
</dbReference>
<evidence type="ECO:0000313" key="2">
    <source>
        <dbReference type="EMBL" id="GAA0948719.1"/>
    </source>
</evidence>
<accession>A0ABP4BFS9</accession>
<dbReference type="RefSeq" id="WP_343973811.1">
    <property type="nucleotide sequence ID" value="NZ_BAAAHK010000011.1"/>
</dbReference>
<comment type="caution">
    <text evidence="2">The sequence shown here is derived from an EMBL/GenBank/DDBJ whole genome shotgun (WGS) entry which is preliminary data.</text>
</comment>
<keyword evidence="3" id="KW-1185">Reference proteome</keyword>
<evidence type="ECO:0000313" key="3">
    <source>
        <dbReference type="Proteomes" id="UP001500542"/>
    </source>
</evidence>
<dbReference type="EMBL" id="BAAAHK010000011">
    <property type="protein sequence ID" value="GAA0948719.1"/>
    <property type="molecule type" value="Genomic_DNA"/>
</dbReference>
<reference evidence="3" key="1">
    <citation type="journal article" date="2019" name="Int. J. Syst. Evol. Microbiol.">
        <title>The Global Catalogue of Microorganisms (GCM) 10K type strain sequencing project: providing services to taxonomists for standard genome sequencing and annotation.</title>
        <authorList>
            <consortium name="The Broad Institute Genomics Platform"/>
            <consortium name="The Broad Institute Genome Sequencing Center for Infectious Disease"/>
            <person name="Wu L."/>
            <person name="Ma J."/>
        </authorList>
    </citation>
    <scope>NUCLEOTIDE SEQUENCE [LARGE SCALE GENOMIC DNA]</scope>
    <source>
        <strain evidence="3">JCM 10977</strain>
    </source>
</reference>